<feature type="compositionally biased region" description="Low complexity" evidence="1">
    <location>
        <begin position="170"/>
        <end position="191"/>
    </location>
</feature>
<reference evidence="2" key="1">
    <citation type="journal article" date="2020" name="Fungal Divers.">
        <title>Resolving the Mortierellaceae phylogeny through synthesis of multi-gene phylogenetics and phylogenomics.</title>
        <authorList>
            <person name="Vandepol N."/>
            <person name="Liber J."/>
            <person name="Desiro A."/>
            <person name="Na H."/>
            <person name="Kennedy M."/>
            <person name="Barry K."/>
            <person name="Grigoriev I.V."/>
            <person name="Miller A.N."/>
            <person name="O'Donnell K."/>
            <person name="Stajich J.E."/>
            <person name="Bonito G."/>
        </authorList>
    </citation>
    <scope>NUCLEOTIDE SEQUENCE</scope>
    <source>
        <strain evidence="2">NVP60</strain>
    </source>
</reference>
<evidence type="ECO:0000256" key="1">
    <source>
        <dbReference type="SAM" id="MobiDB-lite"/>
    </source>
</evidence>
<evidence type="ECO:0000313" key="2">
    <source>
        <dbReference type="EMBL" id="KAG0308199.1"/>
    </source>
</evidence>
<feature type="compositionally biased region" description="Low complexity" evidence="1">
    <location>
        <begin position="1"/>
        <end position="13"/>
    </location>
</feature>
<organism evidence="2 3">
    <name type="scientific">Linnemannia gamsii</name>
    <dbReference type="NCBI Taxonomy" id="64522"/>
    <lineage>
        <taxon>Eukaryota</taxon>
        <taxon>Fungi</taxon>
        <taxon>Fungi incertae sedis</taxon>
        <taxon>Mucoromycota</taxon>
        <taxon>Mortierellomycotina</taxon>
        <taxon>Mortierellomycetes</taxon>
        <taxon>Mortierellales</taxon>
        <taxon>Mortierellaceae</taxon>
        <taxon>Linnemannia</taxon>
    </lineage>
</organism>
<feature type="compositionally biased region" description="Pro residues" evidence="1">
    <location>
        <begin position="236"/>
        <end position="245"/>
    </location>
</feature>
<dbReference type="OrthoDB" id="270970at2759"/>
<dbReference type="EMBL" id="JAAAIN010001014">
    <property type="protein sequence ID" value="KAG0308199.1"/>
    <property type="molecule type" value="Genomic_DNA"/>
</dbReference>
<gene>
    <name evidence="2" type="ORF">BGZ97_000133</name>
</gene>
<sequence>MQQHQMQQQHPMQAPTALYPPSGPGYPPAGYSGYPPQQNQSIGYPPMHSTMNQGGYPPIANPGFGQLPTGYPQTSFPSNAGYPPMPSGGHIGGLYPPVQRPLQTATVPTGPSSMGYPPVGYPYGASNMYPPQAPQPQPLLPDNYKEELRSAAKTNAAPGSDKNTTSSTYGTPSRTPVGTTTTAMAMAGSSSLPGAWPVEAENGGRRSHDGGLGGHKQSVRSSLEPPALPPRAQSASPPPALPPRHPQTSSQWR</sequence>
<dbReference type="AlphaFoldDB" id="A0A9P6UJF6"/>
<feature type="region of interest" description="Disordered" evidence="1">
    <location>
        <begin position="1"/>
        <end position="115"/>
    </location>
</feature>
<name>A0A9P6UJF6_9FUNG</name>
<keyword evidence="3" id="KW-1185">Reference proteome</keyword>
<proteinExistence type="predicted"/>
<accession>A0A9P6UJF6</accession>
<protein>
    <submittedName>
        <fullName evidence="2">Uncharacterized protein</fullName>
    </submittedName>
</protein>
<comment type="caution">
    <text evidence="2">The sequence shown here is derived from an EMBL/GenBank/DDBJ whole genome shotgun (WGS) entry which is preliminary data.</text>
</comment>
<feature type="region of interest" description="Disordered" evidence="1">
    <location>
        <begin position="127"/>
        <end position="253"/>
    </location>
</feature>
<evidence type="ECO:0000313" key="3">
    <source>
        <dbReference type="Proteomes" id="UP000823405"/>
    </source>
</evidence>
<feature type="compositionally biased region" description="Polar residues" evidence="1">
    <location>
        <begin position="101"/>
        <end position="112"/>
    </location>
</feature>
<dbReference type="Proteomes" id="UP000823405">
    <property type="component" value="Unassembled WGS sequence"/>
</dbReference>